<dbReference type="PROSITE" id="PS50990">
    <property type="entry name" value="PEPTIDASE_C39"/>
    <property type="match status" value="1"/>
</dbReference>
<dbReference type="GO" id="GO:0005886">
    <property type="term" value="C:plasma membrane"/>
    <property type="evidence" value="ECO:0007669"/>
    <property type="project" value="UniProtKB-SubCell"/>
</dbReference>
<keyword evidence="5" id="KW-0547">Nucleotide-binding</keyword>
<evidence type="ECO:0000259" key="10">
    <source>
        <dbReference type="PROSITE" id="PS50893"/>
    </source>
</evidence>
<comment type="subcellular location">
    <subcellularLocation>
        <location evidence="1">Cell membrane</location>
        <topology evidence="1">Multi-pass membrane protein</topology>
    </subcellularLocation>
</comment>
<dbReference type="CDD" id="cd03245">
    <property type="entry name" value="ABCC_bacteriocin_exporters"/>
    <property type="match status" value="1"/>
</dbReference>
<dbReference type="PROSITE" id="PS50929">
    <property type="entry name" value="ABC_TM1F"/>
    <property type="match status" value="1"/>
</dbReference>
<keyword evidence="3" id="KW-1003">Cell membrane</keyword>
<organism evidence="13 14">
    <name type="scientific">Simiduia aestuariiviva</name>
    <dbReference type="NCBI Taxonomy" id="1510459"/>
    <lineage>
        <taxon>Bacteria</taxon>
        <taxon>Pseudomonadati</taxon>
        <taxon>Pseudomonadota</taxon>
        <taxon>Gammaproteobacteria</taxon>
        <taxon>Cellvibrionales</taxon>
        <taxon>Cellvibrionaceae</taxon>
        <taxon>Simiduia</taxon>
    </lineage>
</organism>
<feature type="transmembrane region" description="Helical" evidence="9">
    <location>
        <begin position="205"/>
        <end position="225"/>
    </location>
</feature>
<evidence type="ECO:0000256" key="6">
    <source>
        <dbReference type="ARBA" id="ARBA00022840"/>
    </source>
</evidence>
<dbReference type="PANTHER" id="PTHR24221:SF248">
    <property type="entry name" value="ABC TRANSPORTER TRANSMEMBRANE REGION"/>
    <property type="match status" value="1"/>
</dbReference>
<dbReference type="GO" id="GO:0034040">
    <property type="term" value="F:ATPase-coupled lipid transmembrane transporter activity"/>
    <property type="evidence" value="ECO:0007669"/>
    <property type="project" value="TreeGrafter"/>
</dbReference>
<dbReference type="InterPro" id="IPR039421">
    <property type="entry name" value="Type_1_exporter"/>
</dbReference>
<dbReference type="RefSeq" id="WP_183909343.1">
    <property type="nucleotide sequence ID" value="NZ_JACHXZ010000002.1"/>
</dbReference>
<gene>
    <name evidence="13" type="ORF">FHS30_001191</name>
</gene>
<keyword evidence="14" id="KW-1185">Reference proteome</keyword>
<dbReference type="GO" id="GO:0016887">
    <property type="term" value="F:ATP hydrolysis activity"/>
    <property type="evidence" value="ECO:0007669"/>
    <property type="project" value="InterPro"/>
</dbReference>
<dbReference type="Gene3D" id="3.40.50.300">
    <property type="entry name" value="P-loop containing nucleotide triphosphate hydrolases"/>
    <property type="match status" value="1"/>
</dbReference>
<evidence type="ECO:0000256" key="1">
    <source>
        <dbReference type="ARBA" id="ARBA00004651"/>
    </source>
</evidence>
<dbReference type="InterPro" id="IPR003593">
    <property type="entry name" value="AAA+_ATPase"/>
</dbReference>
<dbReference type="Pfam" id="PF00005">
    <property type="entry name" value="ABC_tran"/>
    <property type="match status" value="1"/>
</dbReference>
<keyword evidence="8 9" id="KW-0472">Membrane</keyword>
<feature type="transmembrane region" description="Helical" evidence="9">
    <location>
        <begin position="277"/>
        <end position="301"/>
    </location>
</feature>
<dbReference type="NCBIfam" id="TIGR03375">
    <property type="entry name" value="type_I_sec_LssB"/>
    <property type="match status" value="1"/>
</dbReference>
<dbReference type="GO" id="GO:0006508">
    <property type="term" value="P:proteolysis"/>
    <property type="evidence" value="ECO:0007669"/>
    <property type="project" value="InterPro"/>
</dbReference>
<accession>A0A839URH5</accession>
<dbReference type="SUPFAM" id="SSF90123">
    <property type="entry name" value="ABC transporter transmembrane region"/>
    <property type="match status" value="1"/>
</dbReference>
<dbReference type="FunFam" id="3.40.50.300:FF:000299">
    <property type="entry name" value="ABC transporter ATP-binding protein/permease"/>
    <property type="match status" value="1"/>
</dbReference>
<evidence type="ECO:0000313" key="13">
    <source>
        <dbReference type="EMBL" id="MBB3168007.1"/>
    </source>
</evidence>
<dbReference type="PANTHER" id="PTHR24221">
    <property type="entry name" value="ATP-BINDING CASSETTE SUB-FAMILY B"/>
    <property type="match status" value="1"/>
</dbReference>
<name>A0A839URH5_9GAMM</name>
<dbReference type="GO" id="GO:0005524">
    <property type="term" value="F:ATP binding"/>
    <property type="evidence" value="ECO:0007669"/>
    <property type="project" value="UniProtKB-KW"/>
</dbReference>
<dbReference type="InterPro" id="IPR017750">
    <property type="entry name" value="ATPase_T1SS"/>
</dbReference>
<feature type="transmembrane region" description="Helical" evidence="9">
    <location>
        <begin position="307"/>
        <end position="324"/>
    </location>
</feature>
<feature type="domain" description="ABC transporter" evidence="10">
    <location>
        <begin position="483"/>
        <end position="718"/>
    </location>
</feature>
<keyword evidence="2" id="KW-0813">Transport</keyword>
<protein>
    <submittedName>
        <fullName evidence="13">ATP-binding cassette subfamily C protein LapB</fullName>
    </submittedName>
</protein>
<dbReference type="GO" id="GO:0140359">
    <property type="term" value="F:ABC-type transporter activity"/>
    <property type="evidence" value="ECO:0007669"/>
    <property type="project" value="InterPro"/>
</dbReference>
<evidence type="ECO:0000256" key="9">
    <source>
        <dbReference type="SAM" id="Phobius"/>
    </source>
</evidence>
<reference evidence="13 14" key="1">
    <citation type="submission" date="2020-08" db="EMBL/GenBank/DDBJ databases">
        <title>Genomic Encyclopedia of Type Strains, Phase III (KMG-III): the genomes of soil and plant-associated and newly described type strains.</title>
        <authorList>
            <person name="Whitman W."/>
        </authorList>
    </citation>
    <scope>NUCLEOTIDE SEQUENCE [LARGE SCALE GENOMIC DNA]</scope>
    <source>
        <strain evidence="13 14">CECT 8571</strain>
    </source>
</reference>
<evidence type="ECO:0000256" key="8">
    <source>
        <dbReference type="ARBA" id="ARBA00023136"/>
    </source>
</evidence>
<dbReference type="SUPFAM" id="SSF52540">
    <property type="entry name" value="P-loop containing nucleoside triphosphate hydrolases"/>
    <property type="match status" value="1"/>
</dbReference>
<dbReference type="Pfam" id="PF00664">
    <property type="entry name" value="ABC_membrane"/>
    <property type="match status" value="1"/>
</dbReference>
<dbReference type="InterPro" id="IPR027417">
    <property type="entry name" value="P-loop_NTPase"/>
</dbReference>
<dbReference type="AlphaFoldDB" id="A0A839URH5"/>
<evidence type="ECO:0000256" key="7">
    <source>
        <dbReference type="ARBA" id="ARBA00022989"/>
    </source>
</evidence>
<dbReference type="CDD" id="cd18587">
    <property type="entry name" value="ABC_6TM_LapB_like"/>
    <property type="match status" value="1"/>
</dbReference>
<keyword evidence="7 9" id="KW-1133">Transmembrane helix</keyword>
<keyword evidence="4 9" id="KW-0812">Transmembrane</keyword>
<feature type="transmembrane region" description="Helical" evidence="9">
    <location>
        <begin position="171"/>
        <end position="193"/>
    </location>
</feature>
<dbReference type="PROSITE" id="PS50893">
    <property type="entry name" value="ABC_TRANSPORTER_2"/>
    <property type="match status" value="1"/>
</dbReference>
<comment type="caution">
    <text evidence="13">The sequence shown here is derived from an EMBL/GenBank/DDBJ whole genome shotgun (WGS) entry which is preliminary data.</text>
</comment>
<dbReference type="Gene3D" id="1.20.1560.10">
    <property type="entry name" value="ABC transporter type 1, transmembrane domain"/>
    <property type="match status" value="1"/>
</dbReference>
<dbReference type="GO" id="GO:0008233">
    <property type="term" value="F:peptidase activity"/>
    <property type="evidence" value="ECO:0007669"/>
    <property type="project" value="InterPro"/>
</dbReference>
<evidence type="ECO:0000256" key="3">
    <source>
        <dbReference type="ARBA" id="ARBA00022475"/>
    </source>
</evidence>
<keyword evidence="6 13" id="KW-0067">ATP-binding</keyword>
<evidence type="ECO:0000313" key="14">
    <source>
        <dbReference type="Proteomes" id="UP000559987"/>
    </source>
</evidence>
<feature type="domain" description="Peptidase C39" evidence="12">
    <location>
        <begin position="14"/>
        <end position="135"/>
    </location>
</feature>
<dbReference type="InterPro" id="IPR011527">
    <property type="entry name" value="ABC1_TM_dom"/>
</dbReference>
<dbReference type="InterPro" id="IPR036640">
    <property type="entry name" value="ABC1_TM_sf"/>
</dbReference>
<dbReference type="Gene3D" id="3.90.70.10">
    <property type="entry name" value="Cysteine proteinases"/>
    <property type="match status" value="1"/>
</dbReference>
<proteinExistence type="predicted"/>
<evidence type="ECO:0000256" key="5">
    <source>
        <dbReference type="ARBA" id="ARBA00022741"/>
    </source>
</evidence>
<dbReference type="InterPro" id="IPR003439">
    <property type="entry name" value="ABC_transporter-like_ATP-bd"/>
</dbReference>
<dbReference type="Proteomes" id="UP000559987">
    <property type="component" value="Unassembled WGS sequence"/>
</dbReference>
<evidence type="ECO:0000256" key="4">
    <source>
        <dbReference type="ARBA" id="ARBA00022692"/>
    </source>
</evidence>
<dbReference type="Pfam" id="PF03412">
    <property type="entry name" value="Peptidase_C39"/>
    <property type="match status" value="1"/>
</dbReference>
<dbReference type="InterPro" id="IPR005074">
    <property type="entry name" value="Peptidase_C39"/>
</dbReference>
<dbReference type="EMBL" id="JACHXZ010000002">
    <property type="protein sequence ID" value="MBB3168007.1"/>
    <property type="molecule type" value="Genomic_DNA"/>
</dbReference>
<evidence type="ECO:0000259" key="11">
    <source>
        <dbReference type="PROSITE" id="PS50929"/>
    </source>
</evidence>
<evidence type="ECO:0000256" key="2">
    <source>
        <dbReference type="ARBA" id="ARBA00022448"/>
    </source>
</evidence>
<evidence type="ECO:0000259" key="12">
    <source>
        <dbReference type="PROSITE" id="PS50990"/>
    </source>
</evidence>
<dbReference type="SMART" id="SM00382">
    <property type="entry name" value="AAA"/>
    <property type="match status" value="1"/>
</dbReference>
<sequence length="720" mass="78959">MNSEALVDPNPDISTQHQDPLLDCLLMLAKREHHQCSATSLIAGLPLVNNCLTPELFVRAAKRAGLSAKVVQRKLDAIPSLVLPVVLLLEENQAVILLERLPSGELRLLDSHSEGEIITTESELAASYSGYSIYCKPEHRYDERTENLSKDHQGHWFWRVIGQSWRIYRDVLIASVLINLFALANPLFVMNVYDRVVPNDALETLWVLAIGVCLVYGFDLILKLLRNYFIEVAGKKADVQLSAFIFERVLGARYEAHPQSVGVFASQLRDFESIRSFITSTTVTAFVDLPFTLLFLLVIGYIGGPLVWVPLAAIPVILLFSLVMQRKLGVAVEETYRSSAQKNATLVETLTALETVKLIGAEGKLQRLWEKSVGHLAQWGQQVRLLSATTTVGAGAIQQLAAVVLVIVGVYEIAAKDLTMGGLIACVMLSARAMAPMAQVAGLMVNYHQTKTALDSLEEIVSKPQERNEQKPFVQRNDIRGAIAFDAVNFAYPEEKQWAVHNVSFKIAPGEHVAIIGRIGSGKSTVQKLMTGLYRPTQGAVLVDGIDLSQVDPSELRAHIGSVPQDVTLFFGTIRENIVYGNPLATDADLLRAAELSGVAEFANRHPQGLDRQVGERGAALSGGQRQSIAIARAILNAPPIYILDEPSTAMDNSTEERLKRHLTDLTEGRTLIVVTHKTSLLSLVDRIIVLDQGRLVADGPKDAVLEALKKGQLRVATAH</sequence>
<feature type="domain" description="ABC transmembrane type-1" evidence="11">
    <location>
        <begin position="171"/>
        <end position="449"/>
    </location>
</feature>